<comment type="caution">
    <text evidence="12">The sequence shown here is derived from an EMBL/GenBank/DDBJ whole genome shotgun (WGS) entry which is preliminary data.</text>
</comment>
<dbReference type="PROSITE" id="PS01234">
    <property type="entry name" value="GATB"/>
    <property type="match status" value="1"/>
</dbReference>
<dbReference type="HAMAP" id="MF_00121">
    <property type="entry name" value="GatB"/>
    <property type="match status" value="1"/>
</dbReference>
<keyword evidence="5 10" id="KW-0067">ATP-binding</keyword>
<dbReference type="InterPro" id="IPR017958">
    <property type="entry name" value="Gln-tRNA_amidoTrfase_suB_CS"/>
</dbReference>
<dbReference type="InterPro" id="IPR006075">
    <property type="entry name" value="Asn/Gln-tRNA_Trfase_suB/E_cat"/>
</dbReference>
<evidence type="ECO:0000256" key="4">
    <source>
        <dbReference type="ARBA" id="ARBA00022741"/>
    </source>
</evidence>
<dbReference type="NCBIfam" id="NF004012">
    <property type="entry name" value="PRK05477.1-2"/>
    <property type="match status" value="1"/>
</dbReference>
<comment type="function">
    <text evidence="7 10">Allows the formation of correctly charged Asn-tRNA(Asn) or Gln-tRNA(Gln) through the transamidation of misacylated Asp-tRNA(Asn) or Glu-tRNA(Gln) in organisms which lack either or both of asparaginyl-tRNA or glutaminyl-tRNA synthetases. The reaction takes place in the presence of glutamine and ATP through an activated phospho-Asp-tRNA(Asn) or phospho-Glu-tRNA(Gln).</text>
</comment>
<comment type="catalytic activity">
    <reaction evidence="8 10">
        <text>L-aspartyl-tRNA(Asn) + L-glutamine + ATP + H2O = L-asparaginyl-tRNA(Asn) + L-glutamate + ADP + phosphate + 2 H(+)</text>
        <dbReference type="Rhea" id="RHEA:14513"/>
        <dbReference type="Rhea" id="RHEA-COMP:9674"/>
        <dbReference type="Rhea" id="RHEA-COMP:9677"/>
        <dbReference type="ChEBI" id="CHEBI:15377"/>
        <dbReference type="ChEBI" id="CHEBI:15378"/>
        <dbReference type="ChEBI" id="CHEBI:29985"/>
        <dbReference type="ChEBI" id="CHEBI:30616"/>
        <dbReference type="ChEBI" id="CHEBI:43474"/>
        <dbReference type="ChEBI" id="CHEBI:58359"/>
        <dbReference type="ChEBI" id="CHEBI:78515"/>
        <dbReference type="ChEBI" id="CHEBI:78516"/>
        <dbReference type="ChEBI" id="CHEBI:456216"/>
    </reaction>
</comment>
<dbReference type="GO" id="GO:0050566">
    <property type="term" value="F:asparaginyl-tRNA synthase (glutamine-hydrolyzing) activity"/>
    <property type="evidence" value="ECO:0007669"/>
    <property type="project" value="RHEA"/>
</dbReference>
<keyword evidence="12" id="KW-0808">Transferase</keyword>
<name>A0A2H0B5Z2_9BACT</name>
<dbReference type="InterPro" id="IPR014746">
    <property type="entry name" value="Gln_synth/guanido_kin_cat_dom"/>
</dbReference>
<keyword evidence="6 10" id="KW-0648">Protein biosynthesis</keyword>
<comment type="catalytic activity">
    <reaction evidence="9 10">
        <text>L-glutamyl-tRNA(Gln) + L-glutamine + ATP + H2O = L-glutaminyl-tRNA(Gln) + L-glutamate + ADP + phosphate + H(+)</text>
        <dbReference type="Rhea" id="RHEA:17521"/>
        <dbReference type="Rhea" id="RHEA-COMP:9681"/>
        <dbReference type="Rhea" id="RHEA-COMP:9684"/>
        <dbReference type="ChEBI" id="CHEBI:15377"/>
        <dbReference type="ChEBI" id="CHEBI:15378"/>
        <dbReference type="ChEBI" id="CHEBI:29985"/>
        <dbReference type="ChEBI" id="CHEBI:30616"/>
        <dbReference type="ChEBI" id="CHEBI:43474"/>
        <dbReference type="ChEBI" id="CHEBI:58359"/>
        <dbReference type="ChEBI" id="CHEBI:78520"/>
        <dbReference type="ChEBI" id="CHEBI:78521"/>
        <dbReference type="ChEBI" id="CHEBI:456216"/>
    </reaction>
</comment>
<accession>A0A2H0B5Z2</accession>
<dbReference type="PANTHER" id="PTHR11659:SF0">
    <property type="entry name" value="GLUTAMYL-TRNA(GLN) AMIDOTRANSFERASE SUBUNIT B, MITOCHONDRIAL"/>
    <property type="match status" value="1"/>
</dbReference>
<gene>
    <name evidence="10" type="primary">gatB</name>
    <name evidence="12" type="ORF">COX08_03065</name>
</gene>
<dbReference type="FunFam" id="1.10.10.410:FF:000001">
    <property type="entry name" value="Aspartyl/glutamyl-tRNA(Asn/Gln) amidotransferase subunit B"/>
    <property type="match status" value="1"/>
</dbReference>
<dbReference type="InterPro" id="IPR004413">
    <property type="entry name" value="GatB"/>
</dbReference>
<dbReference type="AlphaFoldDB" id="A0A2H0B5Z2"/>
<dbReference type="GO" id="GO:0006412">
    <property type="term" value="P:translation"/>
    <property type="evidence" value="ECO:0007669"/>
    <property type="project" value="UniProtKB-UniRule"/>
</dbReference>
<keyword evidence="3 10" id="KW-0436">Ligase</keyword>
<evidence type="ECO:0000256" key="7">
    <source>
        <dbReference type="ARBA" id="ARBA00024799"/>
    </source>
</evidence>
<dbReference type="InterPro" id="IPR017959">
    <property type="entry name" value="Asn/Gln-tRNA_amidoTrfase_suB/E"/>
</dbReference>
<evidence type="ECO:0000313" key="12">
    <source>
        <dbReference type="EMBL" id="PIP53067.1"/>
    </source>
</evidence>
<evidence type="ECO:0000256" key="6">
    <source>
        <dbReference type="ARBA" id="ARBA00022917"/>
    </source>
</evidence>
<keyword evidence="4 10" id="KW-0547">Nucleotide-binding</keyword>
<evidence type="ECO:0000313" key="13">
    <source>
        <dbReference type="Proteomes" id="UP000229459"/>
    </source>
</evidence>
<evidence type="ECO:0000256" key="5">
    <source>
        <dbReference type="ARBA" id="ARBA00022840"/>
    </source>
</evidence>
<feature type="domain" description="Asn/Gln amidotransferase" evidence="11">
    <location>
        <begin position="355"/>
        <end position="464"/>
    </location>
</feature>
<dbReference type="GO" id="GO:0016740">
    <property type="term" value="F:transferase activity"/>
    <property type="evidence" value="ECO:0007669"/>
    <property type="project" value="UniProtKB-KW"/>
</dbReference>
<dbReference type="Proteomes" id="UP000229459">
    <property type="component" value="Unassembled WGS sequence"/>
</dbReference>
<dbReference type="InterPro" id="IPR003789">
    <property type="entry name" value="Asn/Gln_tRNA_amidoTrase-B-like"/>
</dbReference>
<dbReference type="SMART" id="SM00845">
    <property type="entry name" value="GatB_Yqey"/>
    <property type="match status" value="1"/>
</dbReference>
<dbReference type="Pfam" id="PF02934">
    <property type="entry name" value="GatB_N"/>
    <property type="match status" value="1"/>
</dbReference>
<dbReference type="SUPFAM" id="SSF89095">
    <property type="entry name" value="GatB/YqeY motif"/>
    <property type="match status" value="2"/>
</dbReference>
<evidence type="ECO:0000259" key="11">
    <source>
        <dbReference type="SMART" id="SM00845"/>
    </source>
</evidence>
<evidence type="ECO:0000256" key="9">
    <source>
        <dbReference type="ARBA" id="ARBA00047913"/>
    </source>
</evidence>
<evidence type="ECO:0000256" key="3">
    <source>
        <dbReference type="ARBA" id="ARBA00022598"/>
    </source>
</evidence>
<dbReference type="Gene3D" id="1.10.10.410">
    <property type="match status" value="1"/>
</dbReference>
<comment type="similarity">
    <text evidence="1 10">Belongs to the GatB/GatE family. GatB subfamily.</text>
</comment>
<dbReference type="EMBL" id="PCSR01000073">
    <property type="protein sequence ID" value="PIP53067.1"/>
    <property type="molecule type" value="Genomic_DNA"/>
</dbReference>
<evidence type="ECO:0000256" key="10">
    <source>
        <dbReference type="HAMAP-Rule" id="MF_00121"/>
    </source>
</evidence>
<protein>
    <recommendedName>
        <fullName evidence="10">Aspartyl/glutamyl-tRNA(Asn/Gln) amidotransferase subunit B</fullName>
        <shortName evidence="10">Asp/Glu-ADT subunit B</shortName>
        <ecNumber evidence="10">6.3.5.-</ecNumber>
    </recommendedName>
</protein>
<dbReference type="InterPro" id="IPR018027">
    <property type="entry name" value="Asn/Gln_amidotransferase"/>
</dbReference>
<dbReference type="PANTHER" id="PTHR11659">
    <property type="entry name" value="GLUTAMYL-TRNA GLN AMIDOTRANSFERASE SUBUNIT B MITOCHONDRIAL AND PROKARYOTIC PET112-RELATED"/>
    <property type="match status" value="1"/>
</dbReference>
<dbReference type="SUPFAM" id="SSF55931">
    <property type="entry name" value="Glutamine synthetase/guanido kinase"/>
    <property type="match status" value="1"/>
</dbReference>
<dbReference type="GO" id="GO:0050567">
    <property type="term" value="F:glutaminyl-tRNA synthase (glutamine-hydrolyzing) activity"/>
    <property type="evidence" value="ECO:0007669"/>
    <property type="project" value="UniProtKB-UniRule"/>
</dbReference>
<dbReference type="InterPro" id="IPR023168">
    <property type="entry name" value="GatB_Yqey_C_2"/>
</dbReference>
<comment type="subunit">
    <text evidence="2 10">Heterotrimer of A, B and C subunits.</text>
</comment>
<dbReference type="Pfam" id="PF02637">
    <property type="entry name" value="GatB_Yqey"/>
    <property type="match status" value="1"/>
</dbReference>
<evidence type="ECO:0000256" key="1">
    <source>
        <dbReference type="ARBA" id="ARBA00005306"/>
    </source>
</evidence>
<sequence length="469" mass="53272">MKQINSYFPIIGLEIHVELKTTSKMFCGCDAHHFRVEPNTHTCPVCLGLPGALPVPNRKAIEWCQLIGLALNCQLAKQSKFDRKNYFYPDLAKGYQISQYDQPLCYKGSYELLDGKKIGITRVHMEEDTGKNVHKAINGKKMTLVDFNRCGVPLVEIVTEPDFRNAEDVDEFLKGLQKIIRFLGVSDADMEKGSMRLEVNLSLAKIHPEHESETLHVEESLNHNDKSVNAKINLPNYKVEVKNINSFRYVQKAIAYELKRQTEILDKGETPAQETRGYQEDVNKTISQRSKEGAADYRYFPEPDIPPMEFTAKDFSKVKEQLPELPQAKQKKYQKEYNLDLQTVSYLTDNPALSDYFDNAVVAGSKIIKPSKIANLLKNGKFDWQKVTPQQLINDLTQTLNQKGMDENELEQIVQKVITDNPDVVAKYKAGKIEVLGFFIGQVVKETKGKADASKVKILLTKLLQSPKL</sequence>
<dbReference type="GO" id="GO:0005524">
    <property type="term" value="F:ATP binding"/>
    <property type="evidence" value="ECO:0007669"/>
    <property type="project" value="UniProtKB-KW"/>
</dbReference>
<evidence type="ECO:0000256" key="2">
    <source>
        <dbReference type="ARBA" id="ARBA00011123"/>
    </source>
</evidence>
<evidence type="ECO:0000256" key="8">
    <source>
        <dbReference type="ARBA" id="ARBA00047380"/>
    </source>
</evidence>
<proteinExistence type="inferred from homology"/>
<dbReference type="Gene3D" id="1.10.150.380">
    <property type="entry name" value="GatB domain, N-terminal subdomain"/>
    <property type="match status" value="1"/>
</dbReference>
<organism evidence="12 13">
    <name type="scientific">Candidatus Beckwithbacteria bacterium CG23_combo_of_CG06-09_8_20_14_all_34_8</name>
    <dbReference type="NCBI Taxonomy" id="1974497"/>
    <lineage>
        <taxon>Bacteria</taxon>
        <taxon>Candidatus Beckwithiibacteriota</taxon>
    </lineage>
</organism>
<dbReference type="InterPro" id="IPR042114">
    <property type="entry name" value="GatB_C_1"/>
</dbReference>
<reference evidence="12 13" key="1">
    <citation type="submission" date="2017-09" db="EMBL/GenBank/DDBJ databases">
        <title>Depth-based differentiation of microbial function through sediment-hosted aquifers and enrichment of novel symbionts in the deep terrestrial subsurface.</title>
        <authorList>
            <person name="Probst A.J."/>
            <person name="Ladd B."/>
            <person name="Jarett J.K."/>
            <person name="Geller-Mcgrath D.E."/>
            <person name="Sieber C.M."/>
            <person name="Emerson J.B."/>
            <person name="Anantharaman K."/>
            <person name="Thomas B.C."/>
            <person name="Malmstrom R."/>
            <person name="Stieglmeier M."/>
            <person name="Klingl A."/>
            <person name="Woyke T."/>
            <person name="Ryan C.M."/>
            <person name="Banfield J.F."/>
        </authorList>
    </citation>
    <scope>NUCLEOTIDE SEQUENCE [LARGE SCALE GENOMIC DNA]</scope>
    <source>
        <strain evidence="12">CG23_combo_of_CG06-09_8_20_14_all_34_8</strain>
    </source>
</reference>
<dbReference type="EC" id="6.3.5.-" evidence="10"/>